<accession>A0A834TNI4</accession>
<dbReference type="Proteomes" id="UP000634136">
    <property type="component" value="Unassembled WGS sequence"/>
</dbReference>
<evidence type="ECO:0000313" key="2">
    <source>
        <dbReference type="Proteomes" id="UP000634136"/>
    </source>
</evidence>
<proteinExistence type="predicted"/>
<protein>
    <submittedName>
        <fullName evidence="1">Uncharacterized protein</fullName>
    </submittedName>
</protein>
<keyword evidence="2" id="KW-1185">Reference proteome</keyword>
<dbReference type="EMBL" id="JAAIUW010000007">
    <property type="protein sequence ID" value="KAF7824216.1"/>
    <property type="molecule type" value="Genomic_DNA"/>
</dbReference>
<evidence type="ECO:0000313" key="1">
    <source>
        <dbReference type="EMBL" id="KAF7824216.1"/>
    </source>
</evidence>
<sequence>MDSMWSFVDTGEPMAARESVIFFDLKNEIRHGKGTFLSIAKLHPTMRFHHAIAHEVRSQLTRSHLGFPSEDIRQKLRLSLGRQGEANFGGTWHAPRMKLASFGSSTLAGPQSRNLSESKTSSSWSWILKIHNGS</sequence>
<name>A0A834TNI4_9FABA</name>
<dbReference type="AlphaFoldDB" id="A0A834TNI4"/>
<organism evidence="1 2">
    <name type="scientific">Senna tora</name>
    <dbReference type="NCBI Taxonomy" id="362788"/>
    <lineage>
        <taxon>Eukaryota</taxon>
        <taxon>Viridiplantae</taxon>
        <taxon>Streptophyta</taxon>
        <taxon>Embryophyta</taxon>
        <taxon>Tracheophyta</taxon>
        <taxon>Spermatophyta</taxon>
        <taxon>Magnoliopsida</taxon>
        <taxon>eudicotyledons</taxon>
        <taxon>Gunneridae</taxon>
        <taxon>Pentapetalae</taxon>
        <taxon>rosids</taxon>
        <taxon>fabids</taxon>
        <taxon>Fabales</taxon>
        <taxon>Fabaceae</taxon>
        <taxon>Caesalpinioideae</taxon>
        <taxon>Cassia clade</taxon>
        <taxon>Senna</taxon>
    </lineage>
</organism>
<gene>
    <name evidence="1" type="ORF">G2W53_022360</name>
</gene>
<reference evidence="1" key="1">
    <citation type="submission" date="2020-09" db="EMBL/GenBank/DDBJ databases">
        <title>Genome-Enabled Discovery of Anthraquinone Biosynthesis in Senna tora.</title>
        <authorList>
            <person name="Kang S.-H."/>
            <person name="Pandey R.P."/>
            <person name="Lee C.-M."/>
            <person name="Sim J.-S."/>
            <person name="Jeong J.-T."/>
            <person name="Choi B.-S."/>
            <person name="Jung M."/>
            <person name="Ginzburg D."/>
            <person name="Zhao K."/>
            <person name="Won S.Y."/>
            <person name="Oh T.-J."/>
            <person name="Yu Y."/>
            <person name="Kim N.-H."/>
            <person name="Lee O.R."/>
            <person name="Lee T.-H."/>
            <person name="Bashyal P."/>
            <person name="Kim T.-S."/>
            <person name="Lee W.-H."/>
            <person name="Kawkins C."/>
            <person name="Kim C.-K."/>
            <person name="Kim J.S."/>
            <person name="Ahn B.O."/>
            <person name="Rhee S.Y."/>
            <person name="Sohng J.K."/>
        </authorList>
    </citation>
    <scope>NUCLEOTIDE SEQUENCE</scope>
    <source>
        <tissue evidence="1">Leaf</tissue>
    </source>
</reference>
<comment type="caution">
    <text evidence="1">The sequence shown here is derived from an EMBL/GenBank/DDBJ whole genome shotgun (WGS) entry which is preliminary data.</text>
</comment>